<dbReference type="SUPFAM" id="SSF47699">
    <property type="entry name" value="Bifunctional inhibitor/lipid-transfer protein/seed storage 2S albumin"/>
    <property type="match status" value="1"/>
</dbReference>
<dbReference type="Proteomes" id="UP001206925">
    <property type="component" value="Unassembled WGS sequence"/>
</dbReference>
<feature type="domain" description="Bifunctional inhibitor/plant lipid transfer protein/seed storage helical" evidence="3">
    <location>
        <begin position="14"/>
        <end position="84"/>
    </location>
</feature>
<dbReference type="GO" id="GO:0006869">
    <property type="term" value="P:lipid transport"/>
    <property type="evidence" value="ECO:0007669"/>
    <property type="project" value="InterPro"/>
</dbReference>
<keyword evidence="1" id="KW-0813">Transport</keyword>
<gene>
    <name evidence="4" type="ORF">M8C21_027391</name>
</gene>
<dbReference type="PANTHER" id="PTHR33214">
    <property type="entry name" value="BIFUNCTIONAL INHIBITOR/LIPID-TRANSFER PROTEIN/SEED STORAGE 2S ALBUMIN SUPERFAMILY PROTEIN"/>
    <property type="match status" value="1"/>
</dbReference>
<reference evidence="4" key="1">
    <citation type="submission" date="2022-06" db="EMBL/GenBank/DDBJ databases">
        <title>Uncovering the hologenomic basis of an extraordinary plant invasion.</title>
        <authorList>
            <person name="Bieker V.C."/>
            <person name="Martin M.D."/>
            <person name="Gilbert T."/>
            <person name="Hodgins K."/>
            <person name="Battlay P."/>
            <person name="Petersen B."/>
            <person name="Wilson J."/>
        </authorList>
    </citation>
    <scope>NUCLEOTIDE SEQUENCE</scope>
    <source>
        <strain evidence="4">AA19_3_7</strain>
        <tissue evidence="4">Leaf</tissue>
    </source>
</reference>
<dbReference type="GO" id="GO:0008289">
    <property type="term" value="F:lipid binding"/>
    <property type="evidence" value="ECO:0007669"/>
    <property type="project" value="UniProtKB-KW"/>
</dbReference>
<dbReference type="AlphaFoldDB" id="A0AAD5CAL8"/>
<sequence>MVMVQVHLGMAADCNPVKLSPCLPFITGNKPPPPDSPCCNGLHEQKDCLCGYVKDPNVGKYLKMPGAKTVAKACNIAIPDPSKCH</sequence>
<evidence type="ECO:0000256" key="2">
    <source>
        <dbReference type="ARBA" id="ARBA00023121"/>
    </source>
</evidence>
<evidence type="ECO:0000313" key="5">
    <source>
        <dbReference type="Proteomes" id="UP001206925"/>
    </source>
</evidence>
<dbReference type="EMBL" id="JAMZMK010008925">
    <property type="protein sequence ID" value="KAI7737925.1"/>
    <property type="molecule type" value="Genomic_DNA"/>
</dbReference>
<dbReference type="SMART" id="SM00499">
    <property type="entry name" value="AAI"/>
    <property type="match status" value="1"/>
</dbReference>
<dbReference type="PANTHER" id="PTHR33214:SF69">
    <property type="entry name" value="BIFUNCTIONAL INHIBITOR_LIPID-TRANSFER PROTEIN_SEED STORAGE 2S ALBUMIN SUPERFAMILY PROTEIN"/>
    <property type="match status" value="1"/>
</dbReference>
<evidence type="ECO:0000259" key="3">
    <source>
        <dbReference type="SMART" id="SM00499"/>
    </source>
</evidence>
<proteinExistence type="predicted"/>
<keyword evidence="2" id="KW-0446">Lipid-binding</keyword>
<protein>
    <recommendedName>
        <fullName evidence="3">Bifunctional inhibitor/plant lipid transfer protein/seed storage helical domain-containing protein</fullName>
    </recommendedName>
</protein>
<evidence type="ECO:0000256" key="1">
    <source>
        <dbReference type="ARBA" id="ARBA00022448"/>
    </source>
</evidence>
<dbReference type="InterPro" id="IPR036312">
    <property type="entry name" value="Bifun_inhib/LTP/seed_sf"/>
</dbReference>
<dbReference type="Gene3D" id="1.10.110.10">
    <property type="entry name" value="Plant lipid-transfer and hydrophobic proteins"/>
    <property type="match status" value="1"/>
</dbReference>
<dbReference type="Pfam" id="PF00234">
    <property type="entry name" value="Tryp_alpha_amyl"/>
    <property type="match status" value="1"/>
</dbReference>
<accession>A0AAD5CAL8</accession>
<dbReference type="InterPro" id="IPR016140">
    <property type="entry name" value="Bifunc_inhib/LTP/seed_store"/>
</dbReference>
<comment type="caution">
    <text evidence="4">The sequence shown here is derived from an EMBL/GenBank/DDBJ whole genome shotgun (WGS) entry which is preliminary data.</text>
</comment>
<keyword evidence="5" id="KW-1185">Reference proteome</keyword>
<dbReference type="InterPro" id="IPR033872">
    <property type="entry name" value="nsLTP2"/>
</dbReference>
<organism evidence="4 5">
    <name type="scientific">Ambrosia artemisiifolia</name>
    <name type="common">Common ragweed</name>
    <dbReference type="NCBI Taxonomy" id="4212"/>
    <lineage>
        <taxon>Eukaryota</taxon>
        <taxon>Viridiplantae</taxon>
        <taxon>Streptophyta</taxon>
        <taxon>Embryophyta</taxon>
        <taxon>Tracheophyta</taxon>
        <taxon>Spermatophyta</taxon>
        <taxon>Magnoliopsida</taxon>
        <taxon>eudicotyledons</taxon>
        <taxon>Gunneridae</taxon>
        <taxon>Pentapetalae</taxon>
        <taxon>asterids</taxon>
        <taxon>campanulids</taxon>
        <taxon>Asterales</taxon>
        <taxon>Asteraceae</taxon>
        <taxon>Asteroideae</taxon>
        <taxon>Heliantheae alliance</taxon>
        <taxon>Heliantheae</taxon>
        <taxon>Ambrosia</taxon>
    </lineage>
</organism>
<name>A0AAD5CAL8_AMBAR</name>
<evidence type="ECO:0000313" key="4">
    <source>
        <dbReference type="EMBL" id="KAI7737925.1"/>
    </source>
</evidence>